<dbReference type="Pfam" id="PF23899">
    <property type="entry name" value="SU10_portal"/>
    <property type="match status" value="1"/>
</dbReference>
<organism evidence="1">
    <name type="scientific">marine metagenome</name>
    <dbReference type="NCBI Taxonomy" id="408172"/>
    <lineage>
        <taxon>unclassified sequences</taxon>
        <taxon>metagenomes</taxon>
        <taxon>ecological metagenomes</taxon>
    </lineage>
</organism>
<dbReference type="EMBL" id="UINC01103121">
    <property type="protein sequence ID" value="SVC65264.1"/>
    <property type="molecule type" value="Genomic_DNA"/>
</dbReference>
<protein>
    <submittedName>
        <fullName evidence="1">Uncharacterized protein</fullName>
    </submittedName>
</protein>
<dbReference type="InterPro" id="IPR056909">
    <property type="entry name" value="SU10_portal"/>
</dbReference>
<reference evidence="1" key="1">
    <citation type="submission" date="2018-05" db="EMBL/GenBank/DDBJ databases">
        <authorList>
            <person name="Lanie J.A."/>
            <person name="Ng W.-L."/>
            <person name="Kazmierczak K.M."/>
            <person name="Andrzejewski T.M."/>
            <person name="Davidsen T.M."/>
            <person name="Wayne K.J."/>
            <person name="Tettelin H."/>
            <person name="Glass J.I."/>
            <person name="Rusch D."/>
            <person name="Podicherti R."/>
            <person name="Tsui H.-C.T."/>
            <person name="Winkler M.E."/>
        </authorList>
    </citation>
    <scope>NUCLEOTIDE SEQUENCE</scope>
</reference>
<sequence length="362" mass="41094">TDNVQLVLNKRYHIRRSANIDIHSLKRSVPGGSVMMDDPMRDIQIVNTPDVTASSYEEQDRLNVDFDDIAGHFSQGTVQTNRMMNETVGGMEMLSSDANSQMEYMIRTFAETWVEPVLRQLVRLEQYYETDDVVMNYSLNSAAEEDQDTDYYQFTGDAADDLLRQNLIVNVNVGIGATDPQRKIEKLLLGMRTMTEIVPDFMNFIDQKEIAREVFGALGYKDSSRFLTEEPPARMEEMQAQLEQQGQMLQQLTDQGAAKQIDAQSKIVAATIKAQSDVQAAKEKAKGDIFSTQIASDSRERIDSEQRDMRRQLSLIDSRIKAEKNDIARGELLLQKESLVHKMMIDAEPEIGLDEEGKKMSE</sequence>
<proteinExistence type="predicted"/>
<name>A0A382NVS6_9ZZZZ</name>
<evidence type="ECO:0000313" key="1">
    <source>
        <dbReference type="EMBL" id="SVC65264.1"/>
    </source>
</evidence>
<feature type="non-terminal residue" evidence="1">
    <location>
        <position position="1"/>
    </location>
</feature>
<feature type="non-terminal residue" evidence="1">
    <location>
        <position position="362"/>
    </location>
</feature>
<accession>A0A382NVS6</accession>
<gene>
    <name evidence="1" type="ORF">METZ01_LOCUS318118</name>
</gene>
<dbReference type="AlphaFoldDB" id="A0A382NVS6"/>